<proteinExistence type="predicted"/>
<reference evidence="2 3" key="1">
    <citation type="submission" date="2014-11" db="EMBL/GenBank/DDBJ databases">
        <authorList>
            <person name="Wibberg Daniel"/>
        </authorList>
    </citation>
    <scope>NUCLEOTIDE SEQUENCE [LARGE SCALE GENOMIC DNA]</scope>
    <source>
        <strain evidence="2">Rhizoctonia solani AG1-IB 7/3/14</strain>
    </source>
</reference>
<accession>A0A0B7FQJ0</accession>
<dbReference type="AlphaFoldDB" id="A0A0B7FQJ0"/>
<feature type="region of interest" description="Disordered" evidence="1">
    <location>
        <begin position="25"/>
        <end position="48"/>
    </location>
</feature>
<evidence type="ECO:0000313" key="2">
    <source>
        <dbReference type="EMBL" id="CEL60256.1"/>
    </source>
</evidence>
<dbReference type="EMBL" id="LN679144">
    <property type="protein sequence ID" value="CEL60256.1"/>
    <property type="molecule type" value="Genomic_DNA"/>
</dbReference>
<dbReference type="Proteomes" id="UP000059188">
    <property type="component" value="Unassembled WGS sequence"/>
</dbReference>
<dbReference type="OrthoDB" id="3304608at2759"/>
<organism evidence="2 3">
    <name type="scientific">Thanatephorus cucumeris (strain AG1-IB / isolate 7/3/14)</name>
    <name type="common">Lettuce bottom rot fungus</name>
    <name type="synonym">Rhizoctonia solani</name>
    <dbReference type="NCBI Taxonomy" id="1108050"/>
    <lineage>
        <taxon>Eukaryota</taxon>
        <taxon>Fungi</taxon>
        <taxon>Dikarya</taxon>
        <taxon>Basidiomycota</taxon>
        <taxon>Agaricomycotina</taxon>
        <taxon>Agaricomycetes</taxon>
        <taxon>Cantharellales</taxon>
        <taxon>Ceratobasidiaceae</taxon>
        <taxon>Rhizoctonia</taxon>
        <taxon>Rhizoctonia solani AG-1</taxon>
    </lineage>
</organism>
<evidence type="ECO:0000256" key="1">
    <source>
        <dbReference type="SAM" id="MobiDB-lite"/>
    </source>
</evidence>
<keyword evidence="3" id="KW-1185">Reference proteome</keyword>
<name>A0A0B7FQJ0_THACB</name>
<protein>
    <submittedName>
        <fullName evidence="2">Uncharacterized protein</fullName>
    </submittedName>
</protein>
<sequence length="238" mass="26722">MSSHASYSAPLQLVYDPDLVGPLDSLRSRPRFSGDPDTDAIPDNSTPAPVGSIRVIRSSWVNELEGADQAQDADHDPERIQALICRSPNMDKNVKENSLPFVLQWYSQWAVVRLFDPLEIVHDMRDRVVQRFSSEDTRIKTILLANVMKDFAQHLVIDNKSARILTTLGLDVQRVSSYFTAKLSKSVVDVDRQHAISVLDSAFEVRVLNLGCITRSATMPLQKSLRFLGSDSTRKFPL</sequence>
<gene>
    <name evidence="2" type="ORF">RSOLAG1IB_09480</name>
</gene>
<evidence type="ECO:0000313" key="3">
    <source>
        <dbReference type="Proteomes" id="UP000059188"/>
    </source>
</evidence>